<evidence type="ECO:0000313" key="2">
    <source>
        <dbReference type="EMBL" id="KJX97119.1"/>
    </source>
</evidence>
<name>A0A0F4GI60_9PEZI</name>
<organism evidence="2 3">
    <name type="scientific">Zymoseptoria brevis</name>
    <dbReference type="NCBI Taxonomy" id="1047168"/>
    <lineage>
        <taxon>Eukaryota</taxon>
        <taxon>Fungi</taxon>
        <taxon>Dikarya</taxon>
        <taxon>Ascomycota</taxon>
        <taxon>Pezizomycotina</taxon>
        <taxon>Dothideomycetes</taxon>
        <taxon>Dothideomycetidae</taxon>
        <taxon>Mycosphaerellales</taxon>
        <taxon>Mycosphaerellaceae</taxon>
        <taxon>Zymoseptoria</taxon>
    </lineage>
</organism>
<evidence type="ECO:0000313" key="3">
    <source>
        <dbReference type="Proteomes" id="UP000033647"/>
    </source>
</evidence>
<gene>
    <name evidence="2" type="ORF">TI39_contig555g00004</name>
</gene>
<proteinExistence type="predicted"/>
<evidence type="ECO:0000256" key="1">
    <source>
        <dbReference type="SAM" id="MobiDB-lite"/>
    </source>
</evidence>
<dbReference type="OrthoDB" id="10612802at2759"/>
<dbReference type="Proteomes" id="UP000033647">
    <property type="component" value="Unassembled WGS sequence"/>
</dbReference>
<reference evidence="2 3" key="1">
    <citation type="submission" date="2015-03" db="EMBL/GenBank/DDBJ databases">
        <title>RNA-seq based gene annotation and comparative genomics of four Zymoseptoria species reveal species-specific pathogenicity related genes and transposable element activity.</title>
        <authorList>
            <person name="Grandaubert J."/>
            <person name="Bhattacharyya A."/>
            <person name="Stukenbrock E.H."/>
        </authorList>
    </citation>
    <scope>NUCLEOTIDE SEQUENCE [LARGE SCALE GENOMIC DNA]</scope>
    <source>
        <strain evidence="2 3">Zb18110</strain>
    </source>
</reference>
<keyword evidence="3" id="KW-1185">Reference proteome</keyword>
<feature type="compositionally biased region" description="Basic and acidic residues" evidence="1">
    <location>
        <begin position="52"/>
        <end position="67"/>
    </location>
</feature>
<dbReference type="EMBL" id="LAFY01000547">
    <property type="protein sequence ID" value="KJX97119.1"/>
    <property type="molecule type" value="Genomic_DNA"/>
</dbReference>
<sequence>MQTSGAQEGRKRDSGEEDERRTKEGDGRKNRGKASDERRREEEAVVEDEQMAEERRQGSCRRDRRESSVAARGQKATQPFSLLVSPPRPPSRLETLTQERNKRRRMMAKLANIAQHKTFASGTVDQTDEKGSEETTVFIENEERQDC</sequence>
<feature type="region of interest" description="Disordered" evidence="1">
    <location>
        <begin position="118"/>
        <end position="147"/>
    </location>
</feature>
<protein>
    <submittedName>
        <fullName evidence="2">Uncharacterized protein</fullName>
    </submittedName>
</protein>
<feature type="region of interest" description="Disordered" evidence="1">
    <location>
        <begin position="1"/>
        <end position="93"/>
    </location>
</feature>
<feature type="compositionally biased region" description="Basic and acidic residues" evidence="1">
    <location>
        <begin position="8"/>
        <end position="43"/>
    </location>
</feature>
<dbReference type="AlphaFoldDB" id="A0A0F4GI60"/>
<accession>A0A0F4GI60</accession>
<comment type="caution">
    <text evidence="2">The sequence shown here is derived from an EMBL/GenBank/DDBJ whole genome shotgun (WGS) entry which is preliminary data.</text>
</comment>